<dbReference type="InterPro" id="IPR000914">
    <property type="entry name" value="SBP_5_dom"/>
</dbReference>
<evidence type="ECO:0000313" key="7">
    <source>
        <dbReference type="EMBL" id="SHL55004.1"/>
    </source>
</evidence>
<evidence type="ECO:0000256" key="5">
    <source>
        <dbReference type="SAM" id="SignalP"/>
    </source>
</evidence>
<sequence length="533" mass="59156">MLRTFTKTALAAVLLASASMTAMSVSAMAEVVYHRGNTADPETLDQHKTSTTYEAHILRDLYEGLVAYSADGKIIPGVASEWTVSDDGKTYTFKLRDDAKWSNGDPVVAGDFVFSLQRIMNPETGAKYATVLYPILNAEAINKGEKKGEELGVKAVDDHTLEITLGAATPYFIDLLAHQTGLPVHPASVEKFGTDFVKPENIVTNGAFTLTEFVPNDHITAVKNPNFHDAANVAVDKVIYYPTEDRGAALRRFQAGELDTNNDAPTEQVKFMRENLGDQFRVAPYLGTYYYAVNFNDEAIAKPEVRQALSISIDREFLADEIWGSTMVAAYSFVPPGIGNYGEPAYADYMDMPMIDREEKAAELLKAAGYGPENPLKLTINYNTSENHKNTAVALADMWKPLGVEISLINTDTKTHYAMLRDGGDYDLARAGWIGDYSDPQNFLFLVESDNTGFNYSHYKNPDYDKLMDEAAATIDLEKRAAILKQAEELFMRDLPFIPMMYYGSINLVSDKVSGFEDNLLNVHPSRYINISK</sequence>
<proteinExistence type="inferred from homology"/>
<keyword evidence="3" id="KW-0813">Transport</keyword>
<dbReference type="Pfam" id="PF00496">
    <property type="entry name" value="SBP_bac_5"/>
    <property type="match status" value="1"/>
</dbReference>
<dbReference type="GO" id="GO:1904680">
    <property type="term" value="F:peptide transmembrane transporter activity"/>
    <property type="evidence" value="ECO:0007669"/>
    <property type="project" value="TreeGrafter"/>
</dbReference>
<organism evidence="7 8">
    <name type="scientific">Roseibium suaedae</name>
    <dbReference type="NCBI Taxonomy" id="735517"/>
    <lineage>
        <taxon>Bacteria</taxon>
        <taxon>Pseudomonadati</taxon>
        <taxon>Pseudomonadota</taxon>
        <taxon>Alphaproteobacteria</taxon>
        <taxon>Hyphomicrobiales</taxon>
        <taxon>Stappiaceae</taxon>
        <taxon>Roseibium</taxon>
    </lineage>
</organism>
<dbReference type="InterPro" id="IPR023765">
    <property type="entry name" value="SBP_5_CS"/>
</dbReference>
<accession>A0A1M7BJ83</accession>
<feature type="domain" description="Solute-binding protein family 5" evidence="6">
    <location>
        <begin position="73"/>
        <end position="451"/>
    </location>
</feature>
<dbReference type="AlphaFoldDB" id="A0A1M7BJ83"/>
<dbReference type="PANTHER" id="PTHR30290:SF10">
    <property type="entry name" value="PERIPLASMIC OLIGOPEPTIDE-BINDING PROTEIN-RELATED"/>
    <property type="match status" value="1"/>
</dbReference>
<dbReference type="Proteomes" id="UP000186002">
    <property type="component" value="Unassembled WGS sequence"/>
</dbReference>
<dbReference type="PANTHER" id="PTHR30290">
    <property type="entry name" value="PERIPLASMIC BINDING COMPONENT OF ABC TRANSPORTER"/>
    <property type="match status" value="1"/>
</dbReference>
<dbReference type="GO" id="GO:0015833">
    <property type="term" value="P:peptide transport"/>
    <property type="evidence" value="ECO:0007669"/>
    <property type="project" value="TreeGrafter"/>
</dbReference>
<dbReference type="InterPro" id="IPR039424">
    <property type="entry name" value="SBP_5"/>
</dbReference>
<keyword evidence="8" id="KW-1185">Reference proteome</keyword>
<comment type="subcellular location">
    <subcellularLocation>
        <location evidence="1">Periplasm</location>
    </subcellularLocation>
</comment>
<comment type="similarity">
    <text evidence="2">Belongs to the bacterial solute-binding protein 5 family.</text>
</comment>
<evidence type="ECO:0000313" key="8">
    <source>
        <dbReference type="Proteomes" id="UP000186002"/>
    </source>
</evidence>
<evidence type="ECO:0000256" key="2">
    <source>
        <dbReference type="ARBA" id="ARBA00005695"/>
    </source>
</evidence>
<evidence type="ECO:0000256" key="3">
    <source>
        <dbReference type="ARBA" id="ARBA00022448"/>
    </source>
</evidence>
<dbReference type="CDD" id="cd08504">
    <property type="entry name" value="PBP2_OppA"/>
    <property type="match status" value="1"/>
</dbReference>
<evidence type="ECO:0000256" key="1">
    <source>
        <dbReference type="ARBA" id="ARBA00004418"/>
    </source>
</evidence>
<dbReference type="InterPro" id="IPR030678">
    <property type="entry name" value="Peptide/Ni-bd"/>
</dbReference>
<dbReference type="GO" id="GO:0043190">
    <property type="term" value="C:ATP-binding cassette (ABC) transporter complex"/>
    <property type="evidence" value="ECO:0007669"/>
    <property type="project" value="InterPro"/>
</dbReference>
<dbReference type="RefSeq" id="WP_073009232.1">
    <property type="nucleotide sequence ID" value="NZ_FRBW01000001.1"/>
</dbReference>
<gene>
    <name evidence="7" type="ORF">SAMN05444272_0859</name>
</gene>
<dbReference type="PROSITE" id="PS01040">
    <property type="entry name" value="SBP_BACTERIAL_5"/>
    <property type="match status" value="1"/>
</dbReference>
<name>A0A1M7BJ83_9HYPH</name>
<dbReference type="Gene3D" id="3.10.105.10">
    <property type="entry name" value="Dipeptide-binding Protein, Domain 3"/>
    <property type="match status" value="1"/>
</dbReference>
<reference evidence="7 8" key="1">
    <citation type="submission" date="2016-11" db="EMBL/GenBank/DDBJ databases">
        <authorList>
            <person name="Jaros S."/>
            <person name="Januszkiewicz K."/>
            <person name="Wedrychowicz H."/>
        </authorList>
    </citation>
    <scope>NUCLEOTIDE SEQUENCE [LARGE SCALE GENOMIC DNA]</scope>
    <source>
        <strain evidence="7 8">DSM 22153</strain>
    </source>
</reference>
<dbReference type="PIRSF" id="PIRSF002741">
    <property type="entry name" value="MppA"/>
    <property type="match status" value="1"/>
</dbReference>
<dbReference type="GO" id="GO:0030288">
    <property type="term" value="C:outer membrane-bounded periplasmic space"/>
    <property type="evidence" value="ECO:0007669"/>
    <property type="project" value="TreeGrafter"/>
</dbReference>
<dbReference type="SUPFAM" id="SSF53850">
    <property type="entry name" value="Periplasmic binding protein-like II"/>
    <property type="match status" value="1"/>
</dbReference>
<feature type="signal peptide" evidence="5">
    <location>
        <begin position="1"/>
        <end position="29"/>
    </location>
</feature>
<dbReference type="FunFam" id="3.90.76.10:FF:000001">
    <property type="entry name" value="Oligopeptide ABC transporter substrate-binding protein"/>
    <property type="match status" value="1"/>
</dbReference>
<dbReference type="OrthoDB" id="9803988at2"/>
<dbReference type="Gene3D" id="3.40.190.10">
    <property type="entry name" value="Periplasmic binding protein-like II"/>
    <property type="match status" value="1"/>
</dbReference>
<protein>
    <submittedName>
        <fullName evidence="7">Oligopeptide transport system substrate-binding protein</fullName>
    </submittedName>
</protein>
<feature type="chain" id="PRO_5012974810" evidence="5">
    <location>
        <begin position="30"/>
        <end position="533"/>
    </location>
</feature>
<evidence type="ECO:0000256" key="4">
    <source>
        <dbReference type="ARBA" id="ARBA00022729"/>
    </source>
</evidence>
<evidence type="ECO:0000259" key="6">
    <source>
        <dbReference type="Pfam" id="PF00496"/>
    </source>
</evidence>
<dbReference type="Gene3D" id="3.90.76.10">
    <property type="entry name" value="Dipeptide-binding Protein, Domain 1"/>
    <property type="match status" value="1"/>
</dbReference>
<keyword evidence="4 5" id="KW-0732">Signal</keyword>
<dbReference type="STRING" id="735517.SAMN05444272_0859"/>
<dbReference type="EMBL" id="FRBW01000001">
    <property type="protein sequence ID" value="SHL55004.1"/>
    <property type="molecule type" value="Genomic_DNA"/>
</dbReference>